<protein>
    <submittedName>
        <fullName evidence="1">Uncharacterized protein</fullName>
    </submittedName>
</protein>
<proteinExistence type="predicted"/>
<organism evidence="1 2">
    <name type="scientific">Pleurodeles waltl</name>
    <name type="common">Iberian ribbed newt</name>
    <dbReference type="NCBI Taxonomy" id="8319"/>
    <lineage>
        <taxon>Eukaryota</taxon>
        <taxon>Metazoa</taxon>
        <taxon>Chordata</taxon>
        <taxon>Craniata</taxon>
        <taxon>Vertebrata</taxon>
        <taxon>Euteleostomi</taxon>
        <taxon>Amphibia</taxon>
        <taxon>Batrachia</taxon>
        <taxon>Caudata</taxon>
        <taxon>Salamandroidea</taxon>
        <taxon>Salamandridae</taxon>
        <taxon>Pleurodelinae</taxon>
        <taxon>Pleurodeles</taxon>
    </lineage>
</organism>
<evidence type="ECO:0000313" key="2">
    <source>
        <dbReference type="Proteomes" id="UP001066276"/>
    </source>
</evidence>
<dbReference type="EMBL" id="JANPWB010000007">
    <property type="protein sequence ID" value="KAJ1171305.1"/>
    <property type="molecule type" value="Genomic_DNA"/>
</dbReference>
<keyword evidence="2" id="KW-1185">Reference proteome</keyword>
<evidence type="ECO:0000313" key="1">
    <source>
        <dbReference type="EMBL" id="KAJ1171305.1"/>
    </source>
</evidence>
<sequence>MLPAAALHGAGLRFPRGTWRASGAALTEVRFGAILVVESCRSPPPTPLQSTTFPRRVWGSRLCLGGLDRAAWRPGGRADGFGR</sequence>
<reference evidence="1" key="1">
    <citation type="journal article" date="2022" name="bioRxiv">
        <title>Sequencing and chromosome-scale assembly of the giantPleurodeles waltlgenome.</title>
        <authorList>
            <person name="Brown T."/>
            <person name="Elewa A."/>
            <person name="Iarovenko S."/>
            <person name="Subramanian E."/>
            <person name="Araus A.J."/>
            <person name="Petzold A."/>
            <person name="Susuki M."/>
            <person name="Suzuki K.-i.T."/>
            <person name="Hayashi T."/>
            <person name="Toyoda A."/>
            <person name="Oliveira C."/>
            <person name="Osipova E."/>
            <person name="Leigh N.D."/>
            <person name="Simon A."/>
            <person name="Yun M.H."/>
        </authorList>
    </citation>
    <scope>NUCLEOTIDE SEQUENCE</scope>
    <source>
        <strain evidence="1">20211129_DDA</strain>
        <tissue evidence="1">Liver</tissue>
    </source>
</reference>
<accession>A0AAV7T4I1</accession>
<gene>
    <name evidence="1" type="ORF">NDU88_003168</name>
</gene>
<dbReference type="AlphaFoldDB" id="A0AAV7T4I1"/>
<dbReference type="Proteomes" id="UP001066276">
    <property type="component" value="Chromosome 4_1"/>
</dbReference>
<name>A0AAV7T4I1_PLEWA</name>
<comment type="caution">
    <text evidence="1">The sequence shown here is derived from an EMBL/GenBank/DDBJ whole genome shotgun (WGS) entry which is preliminary data.</text>
</comment>